<dbReference type="Proteomes" id="UP000319894">
    <property type="component" value="Unassembled WGS sequence"/>
</dbReference>
<dbReference type="SUPFAM" id="SSF48452">
    <property type="entry name" value="TPR-like"/>
    <property type="match status" value="2"/>
</dbReference>
<evidence type="ECO:0000259" key="3">
    <source>
        <dbReference type="SMART" id="SM00382"/>
    </source>
</evidence>
<dbReference type="SMART" id="SM00028">
    <property type="entry name" value="TPR"/>
    <property type="match status" value="6"/>
</dbReference>
<keyword evidence="1" id="KW-0802">TPR repeat</keyword>
<dbReference type="AlphaFoldDB" id="A0A554NA55"/>
<dbReference type="Pfam" id="PF25199">
    <property type="entry name" value="nSTAND_NTPase5"/>
    <property type="match status" value="1"/>
</dbReference>
<feature type="domain" description="AAA+ ATPase" evidence="3">
    <location>
        <begin position="304"/>
        <end position="558"/>
    </location>
</feature>
<dbReference type="CDD" id="cd00090">
    <property type="entry name" value="HTH_ARSR"/>
    <property type="match status" value="1"/>
</dbReference>
<feature type="region of interest" description="Disordered" evidence="2">
    <location>
        <begin position="1102"/>
        <end position="1137"/>
    </location>
</feature>
<name>A0A554NA55_9EURY</name>
<dbReference type="InterPro" id="IPR003593">
    <property type="entry name" value="AAA+_ATPase"/>
</dbReference>
<dbReference type="Pfam" id="PF13176">
    <property type="entry name" value="TPR_7"/>
    <property type="match status" value="1"/>
</dbReference>
<feature type="compositionally biased region" description="Basic and acidic residues" evidence="2">
    <location>
        <begin position="1102"/>
        <end position="1118"/>
    </location>
</feature>
<evidence type="ECO:0000313" key="5">
    <source>
        <dbReference type="Proteomes" id="UP000319894"/>
    </source>
</evidence>
<dbReference type="InterPro" id="IPR019734">
    <property type="entry name" value="TPR_rpt"/>
</dbReference>
<evidence type="ECO:0000256" key="1">
    <source>
        <dbReference type="PROSITE-ProRule" id="PRU00339"/>
    </source>
</evidence>
<dbReference type="Pfam" id="PF13424">
    <property type="entry name" value="TPR_12"/>
    <property type="match status" value="2"/>
</dbReference>
<protein>
    <recommendedName>
        <fullName evidence="3">AAA+ ATPase domain-containing protein</fullName>
    </recommendedName>
</protein>
<dbReference type="Pfam" id="PF08350">
    <property type="entry name" value="FilR1_middle"/>
    <property type="match status" value="1"/>
</dbReference>
<sequence length="1137" mass="122073">MVESLDTSRSTVDRAIRRLRDAGLVEQRRGGYALTYAGRVAVEQHRSYRESLAATAAAEPVVAPLSPDTDLDVAMLRGATSQRSAEPSPYRALEPLHEAIGEADRYRGALPALDDPRHFRLLYEHVVSGGRPAALTVSRSLLDALREEFPRRLEVLLNRPEMELTTGPVPAYGLVVTERDGEETTTGIIYDDGTVHGTLRNDAEPAADWARERLATVAERATTVMPAEDRPADEGPSLDPVLEREGFVRPSESYFATRPTADPVDAWLAGPGLPEVQAGYAVDPTLERDGERTGMTDHLLSRVREGPVAVVGPPGSGKSTVCKRVACEWHRDGGTVFYREGGHQPGFDAVRALTAAVRDADDPLVVVEDCLAPDARSVFEVVASLDDGEAAVLLDSRASDWSDPPTDLPVEPPEAAEAIRMPSLLDGDAERLAERFERLVDAAVDVSAEQLRTAVRDERRPGDGAAPAEPLLLAHRLASRLEGRTTPSGLESAVEAVRTDLEERGDAAVAVGLIVNLLNAAGVPVHAAYVHAAVEADSDAVRSGLDALDGRVLFGRDTDRFRTVHDSWSTVYLRSALADGGADTLGRCCTRLLALGDTPDARAAAREAVTGDGTGAAAVLDRIAAAPGEWADDTTERLFGLGPDLPALAPALAGTDGQGELPAACSDATRGRVQGQRAESWMLAGDPDAAEDAYEQLREGAEAGRFGDASDRLVWRAIHGLGDVARRCGEFDRAEELMETAAERARAAGNERQAAVARMHLGVLAEYRGDLDRAERLLTGSLDDFADAGGPGDRADALDNLGIVYRKLGRYDDAAAAHRECLDIRRSLGDLAGEQRAVHNLGTLARHRGDLTTAERRFRRSLDLQTECGGPAAEAYVVGALGRVYLRRGHYDRAREALDRGLELARETGDRHVEMEFEIDHGLLAHRTGDAATAGERLERAVDLAREVEDRRGESDALRASGVVALESGDLDSAAERLSEARSLAAETGYRDGEANCWLELARLARRRDDGDVARRRLDEVFDITEAADNRLVRARAEAVQGAVTGDPDTIADAADRLRDAGAVPAALWATDLLVDACEAAGALDTAAGHCDRAVDLAREAGLTEDRERFAERRRSFETDPDPTTASSDTEHGTTPD</sequence>
<dbReference type="SUPFAM" id="SSF52540">
    <property type="entry name" value="P-loop containing nucleoside triphosphate hydrolases"/>
    <property type="match status" value="1"/>
</dbReference>
<dbReference type="InterPro" id="IPR011991">
    <property type="entry name" value="ArsR-like_HTH"/>
</dbReference>
<dbReference type="PANTHER" id="PTHR10098">
    <property type="entry name" value="RAPSYN-RELATED"/>
    <property type="match status" value="1"/>
</dbReference>
<dbReference type="InterPro" id="IPR036388">
    <property type="entry name" value="WH-like_DNA-bd_sf"/>
</dbReference>
<dbReference type="SMART" id="SM00382">
    <property type="entry name" value="AAA"/>
    <property type="match status" value="1"/>
</dbReference>
<feature type="repeat" description="TPR" evidence="1">
    <location>
        <begin position="795"/>
        <end position="828"/>
    </location>
</feature>
<comment type="caution">
    <text evidence="4">The sequence shown here is derived from an EMBL/GenBank/DDBJ whole genome shotgun (WGS) entry which is preliminary data.</text>
</comment>
<dbReference type="InterPro" id="IPR036390">
    <property type="entry name" value="WH_DNA-bd_sf"/>
</dbReference>
<gene>
    <name evidence="4" type="ORF">DP107_08405</name>
</gene>
<dbReference type="InterPro" id="IPR057574">
    <property type="entry name" value="nSTAND_NTPase5_dom"/>
</dbReference>
<dbReference type="Pfam" id="PF25213">
    <property type="entry name" value="HVO_A0261_N"/>
    <property type="match status" value="1"/>
</dbReference>
<accession>A0A554NA55</accession>
<evidence type="ECO:0000256" key="2">
    <source>
        <dbReference type="SAM" id="MobiDB-lite"/>
    </source>
</evidence>
<dbReference type="PROSITE" id="PS50005">
    <property type="entry name" value="TPR"/>
    <property type="match status" value="2"/>
</dbReference>
<dbReference type="InterPro" id="IPR011990">
    <property type="entry name" value="TPR-like_helical_dom_sf"/>
</dbReference>
<dbReference type="InterPro" id="IPR057527">
    <property type="entry name" value="HVO_A0261-like_N"/>
</dbReference>
<dbReference type="Gene3D" id="1.10.10.10">
    <property type="entry name" value="Winged helix-like DNA-binding domain superfamily/Winged helix DNA-binding domain"/>
    <property type="match status" value="1"/>
</dbReference>
<dbReference type="EMBL" id="QMDX01000004">
    <property type="protein sequence ID" value="TSD14263.1"/>
    <property type="molecule type" value="Genomic_DNA"/>
</dbReference>
<dbReference type="InParanoid" id="A0A554NA55"/>
<keyword evidence="5" id="KW-1185">Reference proteome</keyword>
<feature type="repeat" description="TPR" evidence="1">
    <location>
        <begin position="875"/>
        <end position="908"/>
    </location>
</feature>
<evidence type="ECO:0000313" key="4">
    <source>
        <dbReference type="EMBL" id="TSD14263.1"/>
    </source>
</evidence>
<dbReference type="InterPro" id="IPR013561">
    <property type="entry name" value="FilR1_middle_dom"/>
</dbReference>
<organism evidence="4 5">
    <name type="scientific">Haloglomus irregulare</name>
    <dbReference type="NCBI Taxonomy" id="2234134"/>
    <lineage>
        <taxon>Archaea</taxon>
        <taxon>Methanobacteriati</taxon>
        <taxon>Methanobacteriota</taxon>
        <taxon>Stenosarchaea group</taxon>
        <taxon>Halobacteria</taxon>
        <taxon>Halobacteriales</taxon>
        <taxon>Natronomonadaceae</taxon>
        <taxon>Haloglomus</taxon>
    </lineage>
</organism>
<dbReference type="SUPFAM" id="SSF46785">
    <property type="entry name" value="Winged helix' DNA-binding domain"/>
    <property type="match status" value="1"/>
</dbReference>
<reference evidence="4 5" key="1">
    <citation type="submission" date="2018-06" db="EMBL/GenBank/DDBJ databases">
        <title>Natronomonas sp. F16-60 a new haloarchaeon isolated from a solar saltern of Isla Cristina, Huelva, Spain.</title>
        <authorList>
            <person name="Duran-Viseras A."/>
            <person name="Sanchez-Porro C."/>
            <person name="Ventosa A."/>
        </authorList>
    </citation>
    <scope>NUCLEOTIDE SEQUENCE [LARGE SCALE GENOMIC DNA]</scope>
    <source>
        <strain evidence="4 5">F16-60</strain>
    </source>
</reference>
<proteinExistence type="predicted"/>
<dbReference type="Gene3D" id="1.25.40.10">
    <property type="entry name" value="Tetratricopeptide repeat domain"/>
    <property type="match status" value="2"/>
</dbReference>
<dbReference type="PANTHER" id="PTHR10098:SF108">
    <property type="entry name" value="TETRATRICOPEPTIDE REPEAT PROTEIN 28"/>
    <property type="match status" value="1"/>
</dbReference>
<dbReference type="InterPro" id="IPR027417">
    <property type="entry name" value="P-loop_NTPase"/>
</dbReference>